<evidence type="ECO:0000256" key="1">
    <source>
        <dbReference type="SAM" id="Phobius"/>
    </source>
</evidence>
<proteinExistence type="predicted"/>
<sequence length="122" mass="12975">MKKILSFLTLFTSASTLICCALPALLVSLGFGASLASFLGQYPEFIWFSEQKSWVFAFGGVVLVTAIILARVSARTTDCPTDPALRDACKNTRTVSGIVLGVSTIIYIAGGFFAYVAPKLLG</sequence>
<dbReference type="Proteomes" id="UP000185557">
    <property type="component" value="Unassembled WGS sequence"/>
</dbReference>
<protein>
    <recommendedName>
        <fullName evidence="4">Mercuric transport protein MerT</fullName>
    </recommendedName>
</protein>
<gene>
    <name evidence="2" type="ORF">NIES30_08190</name>
</gene>
<evidence type="ECO:0000313" key="3">
    <source>
        <dbReference type="Proteomes" id="UP000185557"/>
    </source>
</evidence>
<feature type="transmembrane region" description="Helical" evidence="1">
    <location>
        <begin position="56"/>
        <end position="74"/>
    </location>
</feature>
<evidence type="ECO:0008006" key="4">
    <source>
        <dbReference type="Google" id="ProtNLM"/>
    </source>
</evidence>
<organism evidence="2 3">
    <name type="scientific">Phormidium tenue NIES-30</name>
    <dbReference type="NCBI Taxonomy" id="549789"/>
    <lineage>
        <taxon>Bacteria</taxon>
        <taxon>Bacillati</taxon>
        <taxon>Cyanobacteriota</taxon>
        <taxon>Cyanophyceae</taxon>
        <taxon>Oscillatoriophycideae</taxon>
        <taxon>Oscillatoriales</taxon>
        <taxon>Oscillatoriaceae</taxon>
        <taxon>Phormidium</taxon>
    </lineage>
</organism>
<keyword evidence="1" id="KW-0472">Membrane</keyword>
<feature type="transmembrane region" description="Helical" evidence="1">
    <location>
        <begin position="95"/>
        <end position="117"/>
    </location>
</feature>
<keyword evidence="1" id="KW-1133">Transmembrane helix</keyword>
<dbReference type="OrthoDB" id="838350at2"/>
<name>A0A1U7J7P3_9CYAN</name>
<reference evidence="2 3" key="1">
    <citation type="submission" date="2016-11" db="EMBL/GenBank/DDBJ databases">
        <title>Draft Genome Sequences of Nine Cyanobacterial Strains from Diverse Habitats.</title>
        <authorList>
            <person name="Zhu T."/>
            <person name="Hou S."/>
            <person name="Lu X."/>
            <person name="Hess W.R."/>
        </authorList>
    </citation>
    <scope>NUCLEOTIDE SEQUENCE [LARGE SCALE GENOMIC DNA]</scope>
    <source>
        <strain evidence="2 3">NIES-30</strain>
    </source>
</reference>
<comment type="caution">
    <text evidence="2">The sequence shown here is derived from an EMBL/GenBank/DDBJ whole genome shotgun (WGS) entry which is preliminary data.</text>
</comment>
<keyword evidence="1" id="KW-0812">Transmembrane</keyword>
<dbReference type="EMBL" id="MRCG01000004">
    <property type="protein sequence ID" value="OKH49132.1"/>
    <property type="molecule type" value="Genomic_DNA"/>
</dbReference>
<dbReference type="STRING" id="549789.NIES30_08190"/>
<dbReference type="AlphaFoldDB" id="A0A1U7J7P3"/>
<evidence type="ECO:0000313" key="2">
    <source>
        <dbReference type="EMBL" id="OKH49132.1"/>
    </source>
</evidence>
<accession>A0A1U7J7P3</accession>
<keyword evidence="3" id="KW-1185">Reference proteome</keyword>